<sequence>MKPTAFSREIICTLPLMTGYQFGKFPLVLQGNTKGCLFHNQAGPPFCGAVWVTGDGPHGGGQITVSKENMKRFLEKAAATPALAEKLDAAQKEYEEKFVTLARETGFQITQEDCEEAMKPLNDDDMENVSGGWNPWGPIFP</sequence>
<reference evidence="2 3" key="1">
    <citation type="submission" date="2018-08" db="EMBL/GenBank/DDBJ databases">
        <title>A genome reference for cultivated species of the human gut microbiota.</title>
        <authorList>
            <person name="Zou Y."/>
            <person name="Xue W."/>
            <person name="Luo G."/>
        </authorList>
    </citation>
    <scope>NUCLEOTIDE SEQUENCE [LARGE SCALE GENOMIC DNA]</scope>
    <source>
        <strain evidence="2 3">AM35-14</strain>
    </source>
</reference>
<comment type="caution">
    <text evidence="2">The sequence shown here is derived from an EMBL/GenBank/DDBJ whole genome shotgun (WGS) entry which is preliminary data.</text>
</comment>
<evidence type="ECO:0000259" key="1">
    <source>
        <dbReference type="Pfam" id="PF07862"/>
    </source>
</evidence>
<dbReference type="Pfam" id="PF07862">
    <property type="entry name" value="Nif11"/>
    <property type="match status" value="1"/>
</dbReference>
<protein>
    <submittedName>
        <fullName evidence="2">Nif11-like leader peptide family natural product</fullName>
    </submittedName>
</protein>
<dbReference type="InterPro" id="IPR022516">
    <property type="entry name" value="CHP03798_Ocin"/>
</dbReference>
<dbReference type="Proteomes" id="UP000283975">
    <property type="component" value="Unassembled WGS sequence"/>
</dbReference>
<dbReference type="AlphaFoldDB" id="A0A414AWU2"/>
<gene>
    <name evidence="2" type="ORF">DW839_10265</name>
</gene>
<dbReference type="InterPro" id="IPR012903">
    <property type="entry name" value="Nif11"/>
</dbReference>
<proteinExistence type="predicted"/>
<evidence type="ECO:0000313" key="3">
    <source>
        <dbReference type="Proteomes" id="UP000283975"/>
    </source>
</evidence>
<dbReference type="EMBL" id="QSHZ01000009">
    <property type="protein sequence ID" value="RHC56324.1"/>
    <property type="molecule type" value="Genomic_DNA"/>
</dbReference>
<organism evidence="2 3">
    <name type="scientific">Enterocloster bolteae</name>
    <dbReference type="NCBI Taxonomy" id="208479"/>
    <lineage>
        <taxon>Bacteria</taxon>
        <taxon>Bacillati</taxon>
        <taxon>Bacillota</taxon>
        <taxon>Clostridia</taxon>
        <taxon>Lachnospirales</taxon>
        <taxon>Lachnospiraceae</taxon>
        <taxon>Enterocloster</taxon>
    </lineage>
</organism>
<name>A0A414AWU2_9FIRM</name>
<accession>A0A414AWU2</accession>
<feature type="domain" description="Nif11" evidence="1">
    <location>
        <begin position="66"/>
        <end position="113"/>
    </location>
</feature>
<dbReference type="NCBIfam" id="TIGR03798">
    <property type="entry name" value="leader_Nif11"/>
    <property type="match status" value="1"/>
</dbReference>
<evidence type="ECO:0000313" key="2">
    <source>
        <dbReference type="EMBL" id="RHC56324.1"/>
    </source>
</evidence>